<evidence type="ECO:0000256" key="5">
    <source>
        <dbReference type="ARBA" id="ARBA00022989"/>
    </source>
</evidence>
<comment type="subcellular location">
    <subcellularLocation>
        <location evidence="1">Endomembrane system</location>
        <topology evidence="1">Multi-pass membrane protein</topology>
    </subcellularLocation>
</comment>
<dbReference type="InterPro" id="IPR020846">
    <property type="entry name" value="MFS_dom"/>
</dbReference>
<dbReference type="AlphaFoldDB" id="A0A1G4MA20"/>
<dbReference type="Proteomes" id="UP000190831">
    <property type="component" value="Chromosome C"/>
</dbReference>
<keyword evidence="4 7" id="KW-0812">Transmembrane</keyword>
<name>A0A1G4MA20_LACFM</name>
<dbReference type="InterPro" id="IPR011701">
    <property type="entry name" value="MFS"/>
</dbReference>
<feature type="transmembrane region" description="Helical" evidence="7">
    <location>
        <begin position="171"/>
        <end position="190"/>
    </location>
</feature>
<evidence type="ECO:0000259" key="8">
    <source>
        <dbReference type="PROSITE" id="PS50850"/>
    </source>
</evidence>
<feature type="transmembrane region" description="Helical" evidence="7">
    <location>
        <begin position="77"/>
        <end position="96"/>
    </location>
</feature>
<keyword evidence="3" id="KW-0813">Transport</keyword>
<evidence type="ECO:0000313" key="10">
    <source>
        <dbReference type="Proteomes" id="UP000190831"/>
    </source>
</evidence>
<gene>
    <name evidence="9" type="ORF">LAFE_0C10154G</name>
</gene>
<evidence type="ECO:0000256" key="1">
    <source>
        <dbReference type="ARBA" id="ARBA00004127"/>
    </source>
</evidence>
<dbReference type="InterPro" id="IPR036259">
    <property type="entry name" value="MFS_trans_sf"/>
</dbReference>
<reference evidence="9 10" key="1">
    <citation type="submission" date="2016-03" db="EMBL/GenBank/DDBJ databases">
        <authorList>
            <person name="Devillers H."/>
        </authorList>
    </citation>
    <scope>NUCLEOTIDE SEQUENCE [LARGE SCALE GENOMIC DNA]</scope>
    <source>
        <strain evidence="9">CBS 6772</strain>
    </source>
</reference>
<organism evidence="9 10">
    <name type="scientific">Lachancea fermentati</name>
    <name type="common">Zygosaccharomyces fermentati</name>
    <dbReference type="NCBI Taxonomy" id="4955"/>
    <lineage>
        <taxon>Eukaryota</taxon>
        <taxon>Fungi</taxon>
        <taxon>Dikarya</taxon>
        <taxon>Ascomycota</taxon>
        <taxon>Saccharomycotina</taxon>
        <taxon>Saccharomycetes</taxon>
        <taxon>Saccharomycetales</taxon>
        <taxon>Saccharomycetaceae</taxon>
        <taxon>Lachancea</taxon>
    </lineage>
</organism>
<evidence type="ECO:0000313" key="9">
    <source>
        <dbReference type="EMBL" id="SCW00706.1"/>
    </source>
</evidence>
<evidence type="ECO:0000256" key="4">
    <source>
        <dbReference type="ARBA" id="ARBA00022692"/>
    </source>
</evidence>
<feature type="transmembrane region" description="Helical" evidence="7">
    <location>
        <begin position="360"/>
        <end position="377"/>
    </location>
</feature>
<feature type="transmembrane region" description="Helical" evidence="7">
    <location>
        <begin position="196"/>
        <end position="220"/>
    </location>
</feature>
<feature type="transmembrane region" description="Helical" evidence="7">
    <location>
        <begin position="277"/>
        <end position="297"/>
    </location>
</feature>
<accession>A0A1G4MA20</accession>
<proteinExistence type="inferred from homology"/>
<feature type="transmembrane region" description="Helical" evidence="7">
    <location>
        <begin position="418"/>
        <end position="442"/>
    </location>
</feature>
<evidence type="ECO:0000256" key="3">
    <source>
        <dbReference type="ARBA" id="ARBA00022448"/>
    </source>
</evidence>
<dbReference type="PANTHER" id="PTHR23501">
    <property type="entry name" value="MAJOR FACILITATOR SUPERFAMILY"/>
    <property type="match status" value="1"/>
</dbReference>
<dbReference type="OrthoDB" id="3437016at2759"/>
<feature type="transmembrane region" description="Helical" evidence="7">
    <location>
        <begin position="108"/>
        <end position="127"/>
    </location>
</feature>
<feature type="transmembrane region" description="Helical" evidence="7">
    <location>
        <begin position="43"/>
        <end position="65"/>
    </location>
</feature>
<keyword evidence="6 7" id="KW-0472">Membrane</keyword>
<dbReference type="SUPFAM" id="SSF103473">
    <property type="entry name" value="MFS general substrate transporter"/>
    <property type="match status" value="1"/>
</dbReference>
<dbReference type="OMA" id="MSWIATS"/>
<feature type="transmembrane region" description="Helical" evidence="7">
    <location>
        <begin position="318"/>
        <end position="340"/>
    </location>
</feature>
<feature type="transmembrane region" description="Helical" evidence="7">
    <location>
        <begin position="248"/>
        <end position="271"/>
    </location>
</feature>
<evidence type="ECO:0000256" key="2">
    <source>
        <dbReference type="ARBA" id="ARBA00008335"/>
    </source>
</evidence>
<keyword evidence="5 7" id="KW-1133">Transmembrane helix</keyword>
<dbReference type="PROSITE" id="PS50850">
    <property type="entry name" value="MFS"/>
    <property type="match status" value="1"/>
</dbReference>
<dbReference type="GO" id="GO:0000329">
    <property type="term" value="C:fungal-type vacuole membrane"/>
    <property type="evidence" value="ECO:0007669"/>
    <property type="project" value="TreeGrafter"/>
</dbReference>
<evidence type="ECO:0000256" key="6">
    <source>
        <dbReference type="ARBA" id="ARBA00023136"/>
    </source>
</evidence>
<dbReference type="Pfam" id="PF07690">
    <property type="entry name" value="MFS_1"/>
    <property type="match status" value="1"/>
</dbReference>
<keyword evidence="10" id="KW-1185">Reference proteome</keyword>
<feature type="transmembrane region" description="Helical" evidence="7">
    <location>
        <begin position="389"/>
        <end position="406"/>
    </location>
</feature>
<dbReference type="GO" id="GO:0012505">
    <property type="term" value="C:endomembrane system"/>
    <property type="evidence" value="ECO:0007669"/>
    <property type="project" value="UniProtKB-SubCell"/>
</dbReference>
<sequence>MSEESEPLLLPVISPITEPVSGDLANTAAVETQTLTPLRTRTIVLALYLGSFLAALDTTIVATLLPTIASDLDASSQMSWIATSYLLSCSAFQPLYGKLSDIFGRKMLLLWSNAVFAIGCVICGSPWTNNVWVLSAGRFIAGIGGGGLSTLSTITTSDIIPLRQRGVYQGLGNIVFSFGCASGSILGALLQQGIGWRWAFLIQVPLALLSFVLVATILNLPAKSPGRGLIFLERDQGNKLKWSKVIKMIDFVGGFTLISSMLLLMIAITFLNDVSSLSVMQWVLLLASLVIFVGLFIQAEMTAANPVVPLNLLFENRTVLASSLTNWFCTMATFSIMYYIPVFWQAVYHFDPWQISLRSISNFLGISMGSLLSGIYMKRTGKYWKYSTFVNSFFVLGTFSLFLSAFRSREQGVLEFVLMFLPGFGYATMLTVTLLALIASVDFSHQAQVTSIQYAFRATGSTLGVALAGLLYQWGLQHKLESVVLTDKTLLADYGLRKLTKWCSQILKDNMFDTSFDERFTALVHGSFMFSSLCALAFAATMAILGLTTSLFMREHTLHTSVPSK</sequence>
<feature type="domain" description="Major facilitator superfamily (MFS) profile" evidence="8">
    <location>
        <begin position="43"/>
        <end position="558"/>
    </location>
</feature>
<feature type="transmembrane region" description="Helical" evidence="7">
    <location>
        <begin position="528"/>
        <end position="552"/>
    </location>
</feature>
<feature type="transmembrane region" description="Helical" evidence="7">
    <location>
        <begin position="139"/>
        <end position="159"/>
    </location>
</feature>
<protein>
    <submittedName>
        <fullName evidence="9">LAFE_0C10154g1_1</fullName>
    </submittedName>
</protein>
<feature type="transmembrane region" description="Helical" evidence="7">
    <location>
        <begin position="454"/>
        <end position="475"/>
    </location>
</feature>
<dbReference type="Gene3D" id="1.20.1250.20">
    <property type="entry name" value="MFS general substrate transporter like domains"/>
    <property type="match status" value="2"/>
</dbReference>
<dbReference type="PANTHER" id="PTHR23501:SF191">
    <property type="entry name" value="VACUOLAR BASIC AMINO ACID TRANSPORTER 4"/>
    <property type="match status" value="1"/>
</dbReference>
<evidence type="ECO:0000256" key="7">
    <source>
        <dbReference type="SAM" id="Phobius"/>
    </source>
</evidence>
<comment type="similarity">
    <text evidence="2">Belongs to the major facilitator superfamily.</text>
</comment>
<dbReference type="GO" id="GO:0015174">
    <property type="term" value="F:basic amino acid transmembrane transporter activity"/>
    <property type="evidence" value="ECO:0007669"/>
    <property type="project" value="TreeGrafter"/>
</dbReference>
<dbReference type="EMBL" id="LT598485">
    <property type="protein sequence ID" value="SCW00706.1"/>
    <property type="molecule type" value="Genomic_DNA"/>
</dbReference>